<comment type="caution">
    <text evidence="2">The sequence shown here is derived from an EMBL/GenBank/DDBJ whole genome shotgun (WGS) entry which is preliminary data.</text>
</comment>
<proteinExistence type="predicted"/>
<evidence type="ECO:0000313" key="2">
    <source>
        <dbReference type="EMBL" id="KAH1129449.1"/>
    </source>
</evidence>
<keyword evidence="3" id="KW-1185">Reference proteome</keyword>
<accession>A0A9D3WIU0</accession>
<organism evidence="2 3">
    <name type="scientific">Gossypium stocksii</name>
    <dbReference type="NCBI Taxonomy" id="47602"/>
    <lineage>
        <taxon>Eukaryota</taxon>
        <taxon>Viridiplantae</taxon>
        <taxon>Streptophyta</taxon>
        <taxon>Embryophyta</taxon>
        <taxon>Tracheophyta</taxon>
        <taxon>Spermatophyta</taxon>
        <taxon>Magnoliopsida</taxon>
        <taxon>eudicotyledons</taxon>
        <taxon>Gunneridae</taxon>
        <taxon>Pentapetalae</taxon>
        <taxon>rosids</taxon>
        <taxon>malvids</taxon>
        <taxon>Malvales</taxon>
        <taxon>Malvaceae</taxon>
        <taxon>Malvoideae</taxon>
        <taxon>Gossypium</taxon>
    </lineage>
</organism>
<protein>
    <submittedName>
        <fullName evidence="2">Uncharacterized protein</fullName>
    </submittedName>
</protein>
<gene>
    <name evidence="2" type="ORF">J1N35_000827</name>
</gene>
<dbReference type="AlphaFoldDB" id="A0A9D3WIU0"/>
<sequence>MPSTHNTTVSKEMMLLLHSIIKQRTINVRAIICQEVYRCDEKNAGSLNFLSLIIAICMTANVPFTDDEDITPNKGGLIRVIFAKLRGSVSEALTLPHADVRQAVEETEKSTSIEPWKDKEEGKE</sequence>
<evidence type="ECO:0000313" key="3">
    <source>
        <dbReference type="Proteomes" id="UP000828251"/>
    </source>
</evidence>
<dbReference type="EMBL" id="JAIQCV010000001">
    <property type="protein sequence ID" value="KAH1129449.1"/>
    <property type="molecule type" value="Genomic_DNA"/>
</dbReference>
<dbReference type="Proteomes" id="UP000828251">
    <property type="component" value="Unassembled WGS sequence"/>
</dbReference>
<name>A0A9D3WIU0_9ROSI</name>
<evidence type="ECO:0000256" key="1">
    <source>
        <dbReference type="SAM" id="MobiDB-lite"/>
    </source>
</evidence>
<feature type="region of interest" description="Disordered" evidence="1">
    <location>
        <begin position="104"/>
        <end position="124"/>
    </location>
</feature>
<reference evidence="2 3" key="1">
    <citation type="journal article" date="2021" name="Plant Biotechnol. J.">
        <title>Multi-omics assisted identification of the key and species-specific regulatory components of drought-tolerant mechanisms in Gossypium stocksii.</title>
        <authorList>
            <person name="Yu D."/>
            <person name="Ke L."/>
            <person name="Zhang D."/>
            <person name="Wu Y."/>
            <person name="Sun Y."/>
            <person name="Mei J."/>
            <person name="Sun J."/>
            <person name="Sun Y."/>
        </authorList>
    </citation>
    <scope>NUCLEOTIDE SEQUENCE [LARGE SCALE GENOMIC DNA]</scope>
    <source>
        <strain evidence="3">cv. E1</strain>
        <tissue evidence="2">Leaf</tissue>
    </source>
</reference>